<evidence type="ECO:0000313" key="7">
    <source>
        <dbReference type="Proteomes" id="UP000281904"/>
    </source>
</evidence>
<dbReference type="GO" id="GO:0005737">
    <property type="term" value="C:cytoplasm"/>
    <property type="evidence" value="ECO:0007669"/>
    <property type="project" value="UniProtKB-SubCell"/>
</dbReference>
<dbReference type="KEGG" id="srz:AXX16_0351"/>
<keyword evidence="6" id="KW-0808">Transferase</keyword>
<feature type="active site" description="Cysteine persulfide intermediate" evidence="3">
    <location>
        <position position="19"/>
    </location>
</feature>
<gene>
    <name evidence="3 6" type="primary">tusA</name>
    <name evidence="5" type="ORF">I5U13_13195</name>
    <name evidence="6" type="ORF">NCTC10036_01337</name>
</gene>
<dbReference type="GO" id="GO:0016740">
    <property type="term" value="F:transferase activity"/>
    <property type="evidence" value="ECO:0007669"/>
    <property type="project" value="UniProtKB-KW"/>
</dbReference>
<dbReference type="CDD" id="cd03423">
    <property type="entry name" value="SirA"/>
    <property type="match status" value="1"/>
</dbReference>
<dbReference type="Proteomes" id="UP000281904">
    <property type="component" value="Chromosome"/>
</dbReference>
<dbReference type="InterPro" id="IPR022931">
    <property type="entry name" value="Sulphur_carrier_TusA"/>
</dbReference>
<dbReference type="EMBL" id="LR134493">
    <property type="protein sequence ID" value="VEI62914.1"/>
    <property type="molecule type" value="Genomic_DNA"/>
</dbReference>
<evidence type="ECO:0000256" key="3">
    <source>
        <dbReference type="HAMAP-Rule" id="MF_00413"/>
    </source>
</evidence>
<keyword evidence="8" id="KW-1185">Reference proteome</keyword>
<evidence type="ECO:0000313" key="6">
    <source>
        <dbReference type="EMBL" id="VEI62914.1"/>
    </source>
</evidence>
<reference evidence="5 8" key="2">
    <citation type="submission" date="2020-11" db="EMBL/GenBank/DDBJ databases">
        <title>Enhanced detection system for hospital associated transmission using whole genome sequencing surveillance.</title>
        <authorList>
            <person name="Harrison L.H."/>
            <person name="Van Tyne D."/>
            <person name="Marsh J.W."/>
            <person name="Griffith M.P."/>
            <person name="Snyder D.J."/>
            <person name="Cooper V.S."/>
            <person name="Mustapha M."/>
        </authorList>
    </citation>
    <scope>NUCLEOTIDE SEQUENCE [LARGE SCALE GENOMIC DNA]</scope>
    <source>
        <strain evidence="5 8">SER00230</strain>
    </source>
</reference>
<evidence type="ECO:0000256" key="1">
    <source>
        <dbReference type="ARBA" id="ARBA00008984"/>
    </source>
</evidence>
<dbReference type="GO" id="GO:0097163">
    <property type="term" value="F:sulfur carrier activity"/>
    <property type="evidence" value="ECO:0007669"/>
    <property type="project" value="UniProtKB-UniRule"/>
</dbReference>
<dbReference type="SUPFAM" id="SSF64307">
    <property type="entry name" value="SirA-like"/>
    <property type="match status" value="1"/>
</dbReference>
<reference evidence="6 7" key="1">
    <citation type="submission" date="2018-12" db="EMBL/GenBank/DDBJ databases">
        <authorList>
            <consortium name="Pathogen Informatics"/>
        </authorList>
    </citation>
    <scope>NUCLEOTIDE SEQUENCE [LARGE SCALE GENOMIC DNA]</scope>
    <source>
        <strain evidence="6 7">NCTC10036</strain>
    </source>
</reference>
<keyword evidence="2 3" id="KW-0963">Cytoplasm</keyword>
<evidence type="ECO:0000313" key="5">
    <source>
        <dbReference type="EMBL" id="MBH1930612.1"/>
    </source>
</evidence>
<dbReference type="NCBIfam" id="NF001423">
    <property type="entry name" value="PRK00299.1"/>
    <property type="match status" value="1"/>
</dbReference>
<dbReference type="HAMAP" id="MF_00413">
    <property type="entry name" value="Thiourid_synth_A"/>
    <property type="match status" value="1"/>
</dbReference>
<protein>
    <recommendedName>
        <fullName evidence="3">Sulfur carrier protein TusA</fullName>
    </recommendedName>
    <alternativeName>
        <fullName evidence="3">Sulfur mediator TusA</fullName>
    </alternativeName>
    <alternativeName>
        <fullName evidence="3">Sulfur transfer protein TusA</fullName>
    </alternativeName>
    <alternativeName>
        <fullName evidence="3">tRNA 2-thiouridine synthesizing protein A</fullName>
    </alternativeName>
</protein>
<dbReference type="RefSeq" id="WP_015344163.1">
    <property type="nucleotide sequence ID" value="NZ_CBIFXG010000017.1"/>
</dbReference>
<dbReference type="PROSITE" id="PS01148">
    <property type="entry name" value="UPF0033"/>
    <property type="match status" value="1"/>
</dbReference>
<comment type="pathway">
    <text evidence="3">tRNA modification.</text>
</comment>
<dbReference type="Gene3D" id="3.30.110.40">
    <property type="entry name" value="TusA-like domain"/>
    <property type="match status" value="1"/>
</dbReference>
<dbReference type="AlphaFoldDB" id="A0A126VE32"/>
<dbReference type="InterPro" id="IPR036868">
    <property type="entry name" value="TusA-like_sf"/>
</dbReference>
<name>A0A126VE32_SERRU</name>
<feature type="domain" description="UPF0033" evidence="4">
    <location>
        <begin position="12"/>
        <end position="36"/>
    </location>
</feature>
<dbReference type="PANTHER" id="PTHR33279:SF2">
    <property type="entry name" value="SULFUR CARRIER PROTEIN TUSA"/>
    <property type="match status" value="1"/>
</dbReference>
<organism evidence="6 7">
    <name type="scientific">Serratia rubidaea</name>
    <name type="common">Serratia marinorubra</name>
    <dbReference type="NCBI Taxonomy" id="61652"/>
    <lineage>
        <taxon>Bacteria</taxon>
        <taxon>Pseudomonadati</taxon>
        <taxon>Pseudomonadota</taxon>
        <taxon>Gammaproteobacteria</taxon>
        <taxon>Enterobacterales</taxon>
        <taxon>Yersiniaceae</taxon>
        <taxon>Serratia</taxon>
    </lineage>
</organism>
<keyword evidence="3" id="KW-0819">tRNA processing</keyword>
<comment type="function">
    <text evidence="3">Sulfur carrier protein involved in sulfur trafficking in the cell. Part of a sulfur-relay system required for 2-thiolation during synthesis of 2-thiouridine of the modified wobble base 5-methylaminomethyl-2-thiouridine (mnm(5)s(2)U) in tRNA. Interacts with IscS and stimulates its cysteine desulfurase activity. Accepts an activated sulfur from IscS, which is then transferred to TusD, and thus determines the direction of sulfur flow from IscS to 2-thiouridine formation. Also appears to be involved in sulfur transfer for the biosynthesis of molybdopterin.</text>
</comment>
<dbReference type="Pfam" id="PF01206">
    <property type="entry name" value="TusA"/>
    <property type="match status" value="1"/>
</dbReference>
<evidence type="ECO:0000259" key="4">
    <source>
        <dbReference type="PROSITE" id="PS01148"/>
    </source>
</evidence>
<accession>A0A126VE32</accession>
<comment type="similarity">
    <text evidence="1 3">Belongs to the sulfur carrier protein TusA family.</text>
</comment>
<proteinExistence type="inferred from homology"/>
<dbReference type="InterPro" id="IPR001455">
    <property type="entry name" value="TusA-like"/>
</dbReference>
<dbReference type="GO" id="GO:0002143">
    <property type="term" value="P:tRNA wobble position uridine thiolation"/>
    <property type="evidence" value="ECO:0007669"/>
    <property type="project" value="InterPro"/>
</dbReference>
<dbReference type="PANTHER" id="PTHR33279">
    <property type="entry name" value="SULFUR CARRIER PROTEIN YEDF-RELATED"/>
    <property type="match status" value="1"/>
</dbReference>
<evidence type="ECO:0000313" key="8">
    <source>
        <dbReference type="Proteomes" id="UP000624159"/>
    </source>
</evidence>
<dbReference type="Proteomes" id="UP000624159">
    <property type="component" value="Unassembled WGS sequence"/>
</dbReference>
<comment type="subcellular location">
    <subcellularLocation>
        <location evidence="3">Cytoplasm</location>
    </subcellularLocation>
</comment>
<comment type="subunit">
    <text evidence="3">Interacts with IscS.</text>
</comment>
<evidence type="ECO:0000256" key="2">
    <source>
        <dbReference type="ARBA" id="ARBA00022490"/>
    </source>
</evidence>
<sequence>MSDIFSQADQTLDALGLRCPEPVMMVRKTVRHMDNGQTLLIIADDPATTRDIPGFCRFMEHTLVAQETEQTPYRYLLRKGTAAA</sequence>
<dbReference type="EMBL" id="JADULK010000006">
    <property type="protein sequence ID" value="MBH1930612.1"/>
    <property type="molecule type" value="Genomic_DNA"/>
</dbReference>